<evidence type="ECO:0000256" key="1">
    <source>
        <dbReference type="ARBA" id="ARBA00004651"/>
    </source>
</evidence>
<feature type="transmembrane region" description="Helical" evidence="6">
    <location>
        <begin position="333"/>
        <end position="353"/>
    </location>
</feature>
<feature type="transmembrane region" description="Helical" evidence="6">
    <location>
        <begin position="249"/>
        <end position="272"/>
    </location>
</feature>
<evidence type="ECO:0000259" key="7">
    <source>
        <dbReference type="PROSITE" id="PS50850"/>
    </source>
</evidence>
<dbReference type="Gene3D" id="1.20.1250.20">
    <property type="entry name" value="MFS general substrate transporter like domains"/>
    <property type="match status" value="1"/>
</dbReference>
<keyword evidence="4 6" id="KW-1133">Transmembrane helix</keyword>
<feature type="transmembrane region" description="Helical" evidence="6">
    <location>
        <begin position="278"/>
        <end position="296"/>
    </location>
</feature>
<evidence type="ECO:0000256" key="2">
    <source>
        <dbReference type="ARBA" id="ARBA00022475"/>
    </source>
</evidence>
<proteinExistence type="predicted"/>
<feature type="transmembrane region" description="Helical" evidence="6">
    <location>
        <begin position="114"/>
        <end position="133"/>
    </location>
</feature>
<feature type="transmembrane region" description="Helical" evidence="6">
    <location>
        <begin position="43"/>
        <end position="68"/>
    </location>
</feature>
<name>A0A7X0HB92_9ACTN</name>
<dbReference type="Proteomes" id="UP000540423">
    <property type="component" value="Unassembled WGS sequence"/>
</dbReference>
<feature type="transmembrane region" description="Helical" evidence="6">
    <location>
        <begin position="365"/>
        <end position="389"/>
    </location>
</feature>
<dbReference type="InterPro" id="IPR020846">
    <property type="entry name" value="MFS_dom"/>
</dbReference>
<keyword evidence="5 6" id="KW-0472">Membrane</keyword>
<feature type="transmembrane region" description="Helical" evidence="6">
    <location>
        <begin position="88"/>
        <end position="107"/>
    </location>
</feature>
<dbReference type="GO" id="GO:0005886">
    <property type="term" value="C:plasma membrane"/>
    <property type="evidence" value="ECO:0007669"/>
    <property type="project" value="UniProtKB-SubCell"/>
</dbReference>
<dbReference type="InterPro" id="IPR036259">
    <property type="entry name" value="MFS_trans_sf"/>
</dbReference>
<feature type="transmembrane region" description="Helical" evidence="6">
    <location>
        <begin position="395"/>
        <end position="414"/>
    </location>
</feature>
<dbReference type="PROSITE" id="PS50850">
    <property type="entry name" value="MFS"/>
    <property type="match status" value="1"/>
</dbReference>
<comment type="caution">
    <text evidence="8">The sequence shown here is derived from an EMBL/GenBank/DDBJ whole genome shotgun (WGS) entry which is preliminary data.</text>
</comment>
<evidence type="ECO:0000256" key="3">
    <source>
        <dbReference type="ARBA" id="ARBA00022692"/>
    </source>
</evidence>
<evidence type="ECO:0000313" key="8">
    <source>
        <dbReference type="EMBL" id="MBB6434470.1"/>
    </source>
</evidence>
<evidence type="ECO:0000256" key="5">
    <source>
        <dbReference type="ARBA" id="ARBA00023136"/>
    </source>
</evidence>
<evidence type="ECO:0000256" key="4">
    <source>
        <dbReference type="ARBA" id="ARBA00022989"/>
    </source>
</evidence>
<dbReference type="EMBL" id="JACHEM010000002">
    <property type="protein sequence ID" value="MBB6434470.1"/>
    <property type="molecule type" value="Genomic_DNA"/>
</dbReference>
<dbReference type="PANTHER" id="PTHR23513">
    <property type="entry name" value="INTEGRAL MEMBRANE EFFLUX PROTEIN-RELATED"/>
    <property type="match status" value="1"/>
</dbReference>
<gene>
    <name evidence="8" type="ORF">HNQ79_000918</name>
</gene>
<dbReference type="Pfam" id="PF07690">
    <property type="entry name" value="MFS_1"/>
    <property type="match status" value="1"/>
</dbReference>
<dbReference type="RefSeq" id="WP_185027134.1">
    <property type="nucleotide sequence ID" value="NZ_BNBN01000002.1"/>
</dbReference>
<protein>
    <submittedName>
        <fullName evidence="8">MFS family permease</fullName>
    </submittedName>
</protein>
<evidence type="ECO:0000313" key="9">
    <source>
        <dbReference type="Proteomes" id="UP000540423"/>
    </source>
</evidence>
<keyword evidence="2" id="KW-1003">Cell membrane</keyword>
<accession>A0A7X0HB92</accession>
<comment type="subcellular location">
    <subcellularLocation>
        <location evidence="1">Cell membrane</location>
        <topology evidence="1">Multi-pass membrane protein</topology>
    </subcellularLocation>
</comment>
<dbReference type="GO" id="GO:0022857">
    <property type="term" value="F:transmembrane transporter activity"/>
    <property type="evidence" value="ECO:0007669"/>
    <property type="project" value="InterPro"/>
</dbReference>
<dbReference type="SUPFAM" id="SSF103473">
    <property type="entry name" value="MFS general substrate transporter"/>
    <property type="match status" value="1"/>
</dbReference>
<evidence type="ECO:0000256" key="6">
    <source>
        <dbReference type="SAM" id="Phobius"/>
    </source>
</evidence>
<feature type="transmembrane region" description="Helical" evidence="6">
    <location>
        <begin position="308"/>
        <end position="327"/>
    </location>
</feature>
<sequence length="438" mass="43210">MLKRHRTERVGAPGRRRERSAAVRYLAGATAARTGDDMSGPAVLLLALAVTGSTAAASSLLAGLTIAAAVGGPVFGVLLDRARRPGRLLAVALGLYAAALLVVLLLLGRAPVMVVVLVAVGAGLLGPALSGGWTSQLPLVVEEEELGRANALDASTFSVAGLVGPALAGAVAGLAGVSSAVVVSAALILAALPVAWTLPGSRTAAPAARRAGRRDAPGGPVSARSALVDLADGFRAVGRSRPLARATAASVLSCTGEGVFVTVAPLLGAAVLGGAHHGALLLSGTAVGALAANSVLAGRPRLMRRPDLVIAPSAVVLAAACLLAAALHPVAVIAAGVLAGIGAGPQLAALFAVRHRESPPRLRGRVFTTGASLKLTGFALGAALAGPLATRSVPVALLVAAGLQGAAAACSARVRVPVGRAVRLSSSVDHGRKRRSRS</sequence>
<organism evidence="8 9">
    <name type="scientific">Streptomyces candidus</name>
    <dbReference type="NCBI Taxonomy" id="67283"/>
    <lineage>
        <taxon>Bacteria</taxon>
        <taxon>Bacillati</taxon>
        <taxon>Actinomycetota</taxon>
        <taxon>Actinomycetes</taxon>
        <taxon>Kitasatosporales</taxon>
        <taxon>Streptomycetaceae</taxon>
        <taxon>Streptomyces</taxon>
    </lineage>
</organism>
<dbReference type="AlphaFoldDB" id="A0A7X0HB92"/>
<dbReference type="PANTHER" id="PTHR23513:SF11">
    <property type="entry name" value="STAPHYLOFERRIN A TRANSPORTER"/>
    <property type="match status" value="1"/>
</dbReference>
<feature type="transmembrane region" description="Helical" evidence="6">
    <location>
        <begin position="166"/>
        <end position="192"/>
    </location>
</feature>
<dbReference type="InterPro" id="IPR011701">
    <property type="entry name" value="MFS"/>
</dbReference>
<reference evidence="8 9" key="1">
    <citation type="submission" date="2020-08" db="EMBL/GenBank/DDBJ databases">
        <title>Genomic Encyclopedia of Type Strains, Phase IV (KMG-IV): sequencing the most valuable type-strain genomes for metagenomic binning, comparative biology and taxonomic classification.</title>
        <authorList>
            <person name="Goeker M."/>
        </authorList>
    </citation>
    <scope>NUCLEOTIDE SEQUENCE [LARGE SCALE GENOMIC DNA]</scope>
    <source>
        <strain evidence="8 9">DSM 40141</strain>
    </source>
</reference>
<keyword evidence="3 6" id="KW-0812">Transmembrane</keyword>
<feature type="domain" description="Major facilitator superfamily (MFS) profile" evidence="7">
    <location>
        <begin position="1"/>
        <end position="202"/>
    </location>
</feature>
<keyword evidence="9" id="KW-1185">Reference proteome</keyword>